<keyword evidence="3" id="KW-1185">Reference proteome</keyword>
<reference evidence="3" key="2">
    <citation type="submission" date="2015-01" db="EMBL/GenBank/DDBJ databases">
        <title>Evolutionary Origins and Diversification of the Mycorrhizal Mutualists.</title>
        <authorList>
            <consortium name="DOE Joint Genome Institute"/>
            <consortium name="Mycorrhizal Genomics Consortium"/>
            <person name="Kohler A."/>
            <person name="Kuo A."/>
            <person name="Nagy L.G."/>
            <person name="Floudas D."/>
            <person name="Copeland A."/>
            <person name="Barry K.W."/>
            <person name="Cichocki N."/>
            <person name="Veneault-Fourrey C."/>
            <person name="LaButti K."/>
            <person name="Lindquist E.A."/>
            <person name="Lipzen A."/>
            <person name="Lundell T."/>
            <person name="Morin E."/>
            <person name="Murat C."/>
            <person name="Riley R."/>
            <person name="Ohm R."/>
            <person name="Sun H."/>
            <person name="Tunlid A."/>
            <person name="Henrissat B."/>
            <person name="Grigoriev I.V."/>
            <person name="Hibbett D.S."/>
            <person name="Martin F."/>
        </authorList>
    </citation>
    <scope>NUCLEOTIDE SEQUENCE [LARGE SCALE GENOMIC DNA]</scope>
    <source>
        <strain evidence="3">LaAM-08-1</strain>
    </source>
</reference>
<evidence type="ECO:0000313" key="3">
    <source>
        <dbReference type="Proteomes" id="UP000054477"/>
    </source>
</evidence>
<organism evidence="2 3">
    <name type="scientific">Laccaria amethystina LaAM-08-1</name>
    <dbReference type="NCBI Taxonomy" id="1095629"/>
    <lineage>
        <taxon>Eukaryota</taxon>
        <taxon>Fungi</taxon>
        <taxon>Dikarya</taxon>
        <taxon>Basidiomycota</taxon>
        <taxon>Agaricomycotina</taxon>
        <taxon>Agaricomycetes</taxon>
        <taxon>Agaricomycetidae</taxon>
        <taxon>Agaricales</taxon>
        <taxon>Agaricineae</taxon>
        <taxon>Hydnangiaceae</taxon>
        <taxon>Laccaria</taxon>
    </lineage>
</organism>
<accession>A0A0C9X7F6</accession>
<feature type="region of interest" description="Disordered" evidence="1">
    <location>
        <begin position="1"/>
        <end position="20"/>
    </location>
</feature>
<gene>
    <name evidence="2" type="ORF">K443DRAFT_582242</name>
</gene>
<sequence>MQGRTILTKPQPAATTKRRRRRVAACTPASHHCHEAASQKLKICYEHYYLFDIRLVRSISPSPDQIRAKVHHGPSTPPSHALSPLVKHEDLEEQSSFYLHIAKERNVLFKVALYPPSRRCSSSCCSDPISLLSISRKSIPCLPVPSAASLSKAFSLLSPISAGTKV</sequence>
<name>A0A0C9X7F6_9AGAR</name>
<evidence type="ECO:0000313" key="2">
    <source>
        <dbReference type="EMBL" id="KIK00976.1"/>
    </source>
</evidence>
<dbReference type="Proteomes" id="UP000054477">
    <property type="component" value="Unassembled WGS sequence"/>
</dbReference>
<dbReference type="HOGENOM" id="CLU_1602999_0_0_1"/>
<dbReference type="AlphaFoldDB" id="A0A0C9X7F6"/>
<dbReference type="EMBL" id="KN838614">
    <property type="protein sequence ID" value="KIK00976.1"/>
    <property type="molecule type" value="Genomic_DNA"/>
</dbReference>
<proteinExistence type="predicted"/>
<protein>
    <submittedName>
        <fullName evidence="2">Uncharacterized protein</fullName>
    </submittedName>
</protein>
<reference evidence="2 3" key="1">
    <citation type="submission" date="2014-04" db="EMBL/GenBank/DDBJ databases">
        <authorList>
            <consortium name="DOE Joint Genome Institute"/>
            <person name="Kuo A."/>
            <person name="Kohler A."/>
            <person name="Nagy L.G."/>
            <person name="Floudas D."/>
            <person name="Copeland A."/>
            <person name="Barry K.W."/>
            <person name="Cichocki N."/>
            <person name="Veneault-Fourrey C."/>
            <person name="LaButti K."/>
            <person name="Lindquist E.A."/>
            <person name="Lipzen A."/>
            <person name="Lundell T."/>
            <person name="Morin E."/>
            <person name="Murat C."/>
            <person name="Sun H."/>
            <person name="Tunlid A."/>
            <person name="Henrissat B."/>
            <person name="Grigoriev I.V."/>
            <person name="Hibbett D.S."/>
            <person name="Martin F."/>
            <person name="Nordberg H.P."/>
            <person name="Cantor M.N."/>
            <person name="Hua S.X."/>
        </authorList>
    </citation>
    <scope>NUCLEOTIDE SEQUENCE [LARGE SCALE GENOMIC DNA]</scope>
    <source>
        <strain evidence="2 3">LaAM-08-1</strain>
    </source>
</reference>
<evidence type="ECO:0000256" key="1">
    <source>
        <dbReference type="SAM" id="MobiDB-lite"/>
    </source>
</evidence>